<dbReference type="GO" id="GO:0006935">
    <property type="term" value="P:chemotaxis"/>
    <property type="evidence" value="ECO:0007669"/>
    <property type="project" value="UniProtKB-KW"/>
</dbReference>
<evidence type="ECO:0000256" key="1">
    <source>
        <dbReference type="ARBA" id="ARBA00004413"/>
    </source>
</evidence>
<keyword evidence="13" id="KW-1185">Reference proteome</keyword>
<reference evidence="12 13" key="1">
    <citation type="submission" date="2018-05" db="EMBL/GenBank/DDBJ databases">
        <title>Salinimonas sp. HMF8227 Genome sequencing and assembly.</title>
        <authorList>
            <person name="Kang H."/>
            <person name="Kang J."/>
            <person name="Cha I."/>
            <person name="Kim H."/>
            <person name="Joh K."/>
        </authorList>
    </citation>
    <scope>NUCLEOTIDE SEQUENCE [LARGE SCALE GENOMIC DNA]</scope>
    <source>
        <strain evidence="12 13">HMF8227</strain>
    </source>
</reference>
<dbReference type="GO" id="GO:0005886">
    <property type="term" value="C:plasma membrane"/>
    <property type="evidence" value="ECO:0007669"/>
    <property type="project" value="UniProtKB-SubCell"/>
</dbReference>
<evidence type="ECO:0000256" key="2">
    <source>
        <dbReference type="ARBA" id="ARBA00010004"/>
    </source>
</evidence>
<proteinExistence type="inferred from homology"/>
<keyword evidence="9" id="KW-0472">Membrane</keyword>
<keyword evidence="7" id="KW-1005">Bacterial flagellum biogenesis</keyword>
<dbReference type="NCBIfam" id="TIGR02473">
    <property type="entry name" value="flagell_FliJ"/>
    <property type="match status" value="1"/>
</dbReference>
<keyword evidence="5" id="KW-1003">Cell membrane</keyword>
<evidence type="ECO:0000256" key="4">
    <source>
        <dbReference type="ARBA" id="ARBA00022448"/>
    </source>
</evidence>
<organism evidence="12 13">
    <name type="scientific">Saliniradius amylolyticus</name>
    <dbReference type="NCBI Taxonomy" id="2183582"/>
    <lineage>
        <taxon>Bacteria</taxon>
        <taxon>Pseudomonadati</taxon>
        <taxon>Pseudomonadota</taxon>
        <taxon>Gammaproteobacteria</taxon>
        <taxon>Alteromonadales</taxon>
        <taxon>Alteromonadaceae</taxon>
        <taxon>Saliniradius</taxon>
    </lineage>
</organism>
<evidence type="ECO:0000313" key="12">
    <source>
        <dbReference type="EMBL" id="AWL12559.1"/>
    </source>
</evidence>
<dbReference type="PANTHER" id="PTHR38786">
    <property type="entry name" value="FLAGELLAR FLIJ PROTEIN"/>
    <property type="match status" value="1"/>
</dbReference>
<keyword evidence="8" id="KW-0653">Protein transport</keyword>
<evidence type="ECO:0000256" key="11">
    <source>
        <dbReference type="SAM" id="Coils"/>
    </source>
</evidence>
<name>A0A2S2E4P1_9ALTE</name>
<feature type="coiled-coil region" evidence="11">
    <location>
        <begin position="3"/>
        <end position="37"/>
    </location>
</feature>
<dbReference type="Proteomes" id="UP000245728">
    <property type="component" value="Chromosome"/>
</dbReference>
<dbReference type="InterPro" id="IPR052570">
    <property type="entry name" value="FliJ"/>
</dbReference>
<sequence length="150" mass="17683">MSIKQLQMVAEREQEQEDRLAREYQHAQQNVSAQKQKLTGLNSYRLDYLREVHQRASSGVGASTFGQHQAFIDKLDMACLQQSRLVAQSQSAADQRKQQWLKQQQKRKAVELLLEKKYQEQAEREARQEQQVLDEFAIQRFLRQRQSFSS</sequence>
<evidence type="ECO:0000256" key="7">
    <source>
        <dbReference type="ARBA" id="ARBA00022795"/>
    </source>
</evidence>
<dbReference type="GO" id="GO:0071973">
    <property type="term" value="P:bacterial-type flagellum-dependent cell motility"/>
    <property type="evidence" value="ECO:0007669"/>
    <property type="project" value="InterPro"/>
</dbReference>
<dbReference type="OrthoDB" id="7063004at2"/>
<comment type="similarity">
    <text evidence="2">Belongs to the FliJ family.</text>
</comment>
<keyword evidence="6" id="KW-0145">Chemotaxis</keyword>
<dbReference type="GO" id="GO:0015031">
    <property type="term" value="P:protein transport"/>
    <property type="evidence" value="ECO:0007669"/>
    <property type="project" value="UniProtKB-KW"/>
</dbReference>
<evidence type="ECO:0000256" key="3">
    <source>
        <dbReference type="ARBA" id="ARBA00020392"/>
    </source>
</evidence>
<dbReference type="GO" id="GO:0009288">
    <property type="term" value="C:bacterial-type flagellum"/>
    <property type="evidence" value="ECO:0007669"/>
    <property type="project" value="InterPro"/>
</dbReference>
<comment type="subcellular location">
    <subcellularLocation>
        <location evidence="1">Cell membrane</location>
        <topology evidence="1">Peripheral membrane protein</topology>
        <orientation evidence="1">Cytoplasmic side</orientation>
    </subcellularLocation>
</comment>
<evidence type="ECO:0000256" key="6">
    <source>
        <dbReference type="ARBA" id="ARBA00022500"/>
    </source>
</evidence>
<dbReference type="GO" id="GO:0044781">
    <property type="term" value="P:bacterial-type flagellum organization"/>
    <property type="evidence" value="ECO:0007669"/>
    <property type="project" value="UniProtKB-KW"/>
</dbReference>
<evidence type="ECO:0000313" key="13">
    <source>
        <dbReference type="Proteomes" id="UP000245728"/>
    </source>
</evidence>
<accession>A0A2S2E4P1</accession>
<keyword evidence="4" id="KW-0813">Transport</keyword>
<dbReference type="RefSeq" id="WP_109340121.1">
    <property type="nucleotide sequence ID" value="NZ_CP029347.1"/>
</dbReference>
<gene>
    <name evidence="12" type="ORF">HMF8227_02098</name>
</gene>
<evidence type="ECO:0000256" key="9">
    <source>
        <dbReference type="ARBA" id="ARBA00023136"/>
    </source>
</evidence>
<dbReference type="EMBL" id="CP029347">
    <property type="protein sequence ID" value="AWL12559.1"/>
    <property type="molecule type" value="Genomic_DNA"/>
</dbReference>
<dbReference type="KEGG" id="salh:HMF8227_02098"/>
<evidence type="ECO:0000256" key="10">
    <source>
        <dbReference type="ARBA" id="ARBA00023225"/>
    </source>
</evidence>
<dbReference type="InterPro" id="IPR053716">
    <property type="entry name" value="Flag_assembly_chemotaxis_eff"/>
</dbReference>
<dbReference type="AlphaFoldDB" id="A0A2S2E4P1"/>
<dbReference type="PANTHER" id="PTHR38786:SF1">
    <property type="entry name" value="FLAGELLAR FLIJ PROTEIN"/>
    <property type="match status" value="1"/>
</dbReference>
<evidence type="ECO:0000256" key="8">
    <source>
        <dbReference type="ARBA" id="ARBA00022927"/>
    </source>
</evidence>
<keyword evidence="10" id="KW-1006">Bacterial flagellum protein export</keyword>
<dbReference type="InterPro" id="IPR012823">
    <property type="entry name" value="Flagell_FliJ"/>
</dbReference>
<evidence type="ECO:0000256" key="5">
    <source>
        <dbReference type="ARBA" id="ARBA00022475"/>
    </source>
</evidence>
<dbReference type="Pfam" id="PF02050">
    <property type="entry name" value="FliJ"/>
    <property type="match status" value="1"/>
</dbReference>
<protein>
    <recommendedName>
        <fullName evidence="3">Flagellar FliJ protein</fullName>
    </recommendedName>
</protein>
<keyword evidence="11" id="KW-0175">Coiled coil</keyword>
<dbReference type="Gene3D" id="1.10.287.1700">
    <property type="match status" value="1"/>
</dbReference>